<dbReference type="Proteomes" id="UP000091857">
    <property type="component" value="Chromosome 15"/>
</dbReference>
<comment type="caution">
    <text evidence="1">The sequence shown here is derived from an EMBL/GenBank/DDBJ whole genome shotgun (WGS) entry which is preliminary data.</text>
</comment>
<sequence>MADLPSPADQSQAIIDPIADLSQKLFQLIQNSQNGNQKSANQFTLDSAQPPSDIKLNDSNYVVWAKMMEMFITGRGKSNHLTGTPSPPTETDPAIYLWKTNDSIVRGWLIQTVEQKLHPNLLQHKTSKGLWDALKIRFNTGSNKLIIYELQSKAYKLTQQGSNLEDLYNDLQAIWAEIDERQPTRIEGDNNIIIRNREIQEERLYLFLAGVQSDLDPVRREILNEEPLPTLDNAYSRLRGEKLRRAIHLPLPSPATAGSDLVGAGLLAKNRSDTDKSSLRDDKSGLKCTHCGGSRHTRDGCFKIIGYPEWWEENKIHKKKGKGQGAGNTFAVTTSGNQKAACGNNLIGQTEENSSNGQSSGVAAALQGAEKGGGTGVPYDREGGYSYGHGTGSWY</sequence>
<evidence type="ECO:0000313" key="2">
    <source>
        <dbReference type="Proteomes" id="UP000091857"/>
    </source>
</evidence>
<evidence type="ECO:0000313" key="1">
    <source>
        <dbReference type="EMBL" id="KAG8637655.1"/>
    </source>
</evidence>
<protein>
    <submittedName>
        <fullName evidence="1">Uncharacterized protein</fullName>
    </submittedName>
</protein>
<gene>
    <name evidence="1" type="ORF">MANES_15G149250v8</name>
</gene>
<accession>A0ACB7GD54</accession>
<organism evidence="1 2">
    <name type="scientific">Manihot esculenta</name>
    <name type="common">Cassava</name>
    <name type="synonym">Jatropha manihot</name>
    <dbReference type="NCBI Taxonomy" id="3983"/>
    <lineage>
        <taxon>Eukaryota</taxon>
        <taxon>Viridiplantae</taxon>
        <taxon>Streptophyta</taxon>
        <taxon>Embryophyta</taxon>
        <taxon>Tracheophyta</taxon>
        <taxon>Spermatophyta</taxon>
        <taxon>Magnoliopsida</taxon>
        <taxon>eudicotyledons</taxon>
        <taxon>Gunneridae</taxon>
        <taxon>Pentapetalae</taxon>
        <taxon>rosids</taxon>
        <taxon>fabids</taxon>
        <taxon>Malpighiales</taxon>
        <taxon>Euphorbiaceae</taxon>
        <taxon>Crotonoideae</taxon>
        <taxon>Manihoteae</taxon>
        <taxon>Manihot</taxon>
    </lineage>
</organism>
<reference evidence="2" key="1">
    <citation type="journal article" date="2016" name="Nat. Biotechnol.">
        <title>Sequencing wild and cultivated cassava and related species reveals extensive interspecific hybridization and genetic diversity.</title>
        <authorList>
            <person name="Bredeson J.V."/>
            <person name="Lyons J.B."/>
            <person name="Prochnik S.E."/>
            <person name="Wu G.A."/>
            <person name="Ha C.M."/>
            <person name="Edsinger-Gonzales E."/>
            <person name="Grimwood J."/>
            <person name="Schmutz J."/>
            <person name="Rabbi I.Y."/>
            <person name="Egesi C."/>
            <person name="Nauluvula P."/>
            <person name="Lebot V."/>
            <person name="Ndunguru J."/>
            <person name="Mkamilo G."/>
            <person name="Bart R.S."/>
            <person name="Setter T.L."/>
            <person name="Gleadow R.M."/>
            <person name="Kulakow P."/>
            <person name="Ferguson M.E."/>
            <person name="Rounsley S."/>
            <person name="Rokhsar D.S."/>
        </authorList>
    </citation>
    <scope>NUCLEOTIDE SEQUENCE [LARGE SCALE GENOMIC DNA]</scope>
    <source>
        <strain evidence="2">cv. AM560-2</strain>
    </source>
</reference>
<dbReference type="EMBL" id="CM004401">
    <property type="protein sequence ID" value="KAG8637655.1"/>
    <property type="molecule type" value="Genomic_DNA"/>
</dbReference>
<keyword evidence="2" id="KW-1185">Reference proteome</keyword>
<proteinExistence type="predicted"/>
<name>A0ACB7GD54_MANES</name>